<protein>
    <recommendedName>
        <fullName evidence="3">Serine/threonine-protein phosphatase 1 regulatory subunit 10</fullName>
    </recommendedName>
</protein>
<dbReference type="GO" id="GO:0008270">
    <property type="term" value="F:zinc ion binding"/>
    <property type="evidence" value="ECO:0007669"/>
    <property type="project" value="UniProtKB-KW"/>
</dbReference>
<feature type="compositionally biased region" description="Basic residues" evidence="8">
    <location>
        <begin position="600"/>
        <end position="609"/>
    </location>
</feature>
<comment type="subcellular location">
    <subcellularLocation>
        <location evidence="2">Chromosome</location>
    </subcellularLocation>
    <subcellularLocation>
        <location evidence="1 6">Nucleus</location>
    </subcellularLocation>
</comment>
<dbReference type="STRING" id="400682.A0A1X7UVV1"/>
<feature type="compositionally biased region" description="Pro residues" evidence="8">
    <location>
        <begin position="551"/>
        <end position="565"/>
    </location>
</feature>
<dbReference type="GO" id="GO:0008157">
    <property type="term" value="F:protein phosphatase 1 binding"/>
    <property type="evidence" value="ECO:0007669"/>
    <property type="project" value="TreeGrafter"/>
</dbReference>
<keyword evidence="7" id="KW-0863">Zinc-finger</keyword>
<feature type="region of interest" description="Disordered" evidence="8">
    <location>
        <begin position="640"/>
        <end position="675"/>
    </location>
</feature>
<dbReference type="PANTHER" id="PTHR46557:SF1">
    <property type="entry name" value="SERINE_THREONINE-PROTEIN PHOSPHATASE 1 REGULATORY SUBUNIT 10"/>
    <property type="match status" value="1"/>
</dbReference>
<evidence type="ECO:0000313" key="12">
    <source>
        <dbReference type="Proteomes" id="UP000007879"/>
    </source>
</evidence>
<dbReference type="InParanoid" id="A0A1X7UVV1"/>
<dbReference type="CDD" id="cd00183">
    <property type="entry name" value="TFIIS_I"/>
    <property type="match status" value="1"/>
</dbReference>
<feature type="compositionally biased region" description="Basic and acidic residues" evidence="8">
    <location>
        <begin position="193"/>
        <end position="206"/>
    </location>
</feature>
<dbReference type="PANTHER" id="PTHR46557">
    <property type="entry name" value="SERINE/THREONINE-PROTEIN PHOSPHATASE 1 REGULATORY SUBUNIT 10-RELATED"/>
    <property type="match status" value="1"/>
</dbReference>
<organism evidence="11">
    <name type="scientific">Amphimedon queenslandica</name>
    <name type="common">Sponge</name>
    <dbReference type="NCBI Taxonomy" id="400682"/>
    <lineage>
        <taxon>Eukaryota</taxon>
        <taxon>Metazoa</taxon>
        <taxon>Porifera</taxon>
        <taxon>Demospongiae</taxon>
        <taxon>Heteroscleromorpha</taxon>
        <taxon>Haplosclerida</taxon>
        <taxon>Niphatidae</taxon>
        <taxon>Amphimedon</taxon>
    </lineage>
</organism>
<feature type="region of interest" description="Disordered" evidence="8">
    <location>
        <begin position="501"/>
        <end position="609"/>
    </location>
</feature>
<name>A0A1X7UVV1_AMPQE</name>
<evidence type="ECO:0000259" key="9">
    <source>
        <dbReference type="PROSITE" id="PS50103"/>
    </source>
</evidence>
<feature type="compositionally biased region" description="Polar residues" evidence="8">
    <location>
        <begin position="183"/>
        <end position="192"/>
    </location>
</feature>
<dbReference type="SUPFAM" id="SSF47676">
    <property type="entry name" value="Conserved domain common to transcription factors TFIIS, elongin A, CRSP70"/>
    <property type="match status" value="1"/>
</dbReference>
<feature type="domain" description="C3H1-type" evidence="9">
    <location>
        <begin position="612"/>
        <end position="639"/>
    </location>
</feature>
<dbReference type="PROSITE" id="PS51319">
    <property type="entry name" value="TFIIS_N"/>
    <property type="match status" value="1"/>
</dbReference>
<evidence type="ECO:0000256" key="5">
    <source>
        <dbReference type="ARBA" id="ARBA00023242"/>
    </source>
</evidence>
<dbReference type="GO" id="GO:0072357">
    <property type="term" value="C:PTW/PP1 phosphatase complex"/>
    <property type="evidence" value="ECO:0007669"/>
    <property type="project" value="TreeGrafter"/>
</dbReference>
<feature type="domain" description="TFIIS N-terminal" evidence="10">
    <location>
        <begin position="90"/>
        <end position="163"/>
    </location>
</feature>
<dbReference type="Proteomes" id="UP000007879">
    <property type="component" value="Unassembled WGS sequence"/>
</dbReference>
<keyword evidence="12" id="KW-1185">Reference proteome</keyword>
<feature type="region of interest" description="Disordered" evidence="8">
    <location>
        <begin position="305"/>
        <end position="370"/>
    </location>
</feature>
<dbReference type="OrthoDB" id="2138378at2759"/>
<dbReference type="Pfam" id="PF08711">
    <property type="entry name" value="Med26"/>
    <property type="match status" value="1"/>
</dbReference>
<evidence type="ECO:0000256" key="2">
    <source>
        <dbReference type="ARBA" id="ARBA00004286"/>
    </source>
</evidence>
<evidence type="ECO:0000259" key="10">
    <source>
        <dbReference type="PROSITE" id="PS51319"/>
    </source>
</evidence>
<dbReference type="OMA" id="DMANGEN"/>
<dbReference type="Gene3D" id="1.20.930.10">
    <property type="entry name" value="Conserved domain common to transcription factors TFIIS, elongin A, CRSP70"/>
    <property type="match status" value="1"/>
</dbReference>
<dbReference type="GO" id="GO:0000785">
    <property type="term" value="C:chromatin"/>
    <property type="evidence" value="ECO:0007669"/>
    <property type="project" value="TreeGrafter"/>
</dbReference>
<evidence type="ECO:0000256" key="3">
    <source>
        <dbReference type="ARBA" id="ARBA00022330"/>
    </source>
</evidence>
<keyword evidence="4" id="KW-0158">Chromosome</keyword>
<dbReference type="SMART" id="SM00509">
    <property type="entry name" value="TFS2N"/>
    <property type="match status" value="1"/>
</dbReference>
<dbReference type="InterPro" id="IPR035441">
    <property type="entry name" value="TFIIS/LEDGF_dom_sf"/>
</dbReference>
<dbReference type="KEGG" id="aqu:100637082"/>
<gene>
    <name evidence="11" type="primary">100637082</name>
</gene>
<dbReference type="InterPro" id="IPR003617">
    <property type="entry name" value="TFIIS/CRSP70_N_sub"/>
</dbReference>
<feature type="region of interest" description="Disordered" evidence="8">
    <location>
        <begin position="164"/>
        <end position="280"/>
    </location>
</feature>
<evidence type="ECO:0000256" key="1">
    <source>
        <dbReference type="ARBA" id="ARBA00004123"/>
    </source>
</evidence>
<evidence type="ECO:0000256" key="4">
    <source>
        <dbReference type="ARBA" id="ARBA00022454"/>
    </source>
</evidence>
<dbReference type="InterPro" id="IPR017923">
    <property type="entry name" value="TFIIS_N"/>
</dbReference>
<keyword evidence="7" id="KW-0862">Zinc</keyword>
<dbReference type="GO" id="GO:0005634">
    <property type="term" value="C:nucleus"/>
    <property type="evidence" value="ECO:0007669"/>
    <property type="project" value="UniProtKB-SubCell"/>
</dbReference>
<feature type="zinc finger region" description="C3H1-type" evidence="7">
    <location>
        <begin position="612"/>
        <end position="639"/>
    </location>
</feature>
<reference evidence="12" key="1">
    <citation type="journal article" date="2010" name="Nature">
        <title>The Amphimedon queenslandica genome and the evolution of animal complexity.</title>
        <authorList>
            <person name="Srivastava M."/>
            <person name="Simakov O."/>
            <person name="Chapman J."/>
            <person name="Fahey B."/>
            <person name="Gauthier M.E."/>
            <person name="Mitros T."/>
            <person name="Richards G.S."/>
            <person name="Conaco C."/>
            <person name="Dacre M."/>
            <person name="Hellsten U."/>
            <person name="Larroux C."/>
            <person name="Putnam N.H."/>
            <person name="Stanke M."/>
            <person name="Adamska M."/>
            <person name="Darling A."/>
            <person name="Degnan S.M."/>
            <person name="Oakley T.H."/>
            <person name="Plachetzki D.C."/>
            <person name="Zhai Y."/>
            <person name="Adamski M."/>
            <person name="Calcino A."/>
            <person name="Cummins S.F."/>
            <person name="Goodstein D.M."/>
            <person name="Harris C."/>
            <person name="Jackson D.J."/>
            <person name="Leys S.P."/>
            <person name="Shu S."/>
            <person name="Woodcroft B.J."/>
            <person name="Vervoort M."/>
            <person name="Kosik K.S."/>
            <person name="Manning G."/>
            <person name="Degnan B.M."/>
            <person name="Rokhsar D.S."/>
        </authorList>
    </citation>
    <scope>NUCLEOTIDE SEQUENCE [LARGE SCALE GENOMIC DNA]</scope>
</reference>
<dbReference type="EnsemblMetazoa" id="Aqu2.1.31801_001">
    <property type="protein sequence ID" value="Aqu2.1.31801_001"/>
    <property type="gene ID" value="Aqu2.1.31801"/>
</dbReference>
<dbReference type="PROSITE" id="PS50103">
    <property type="entry name" value="ZF_C3H1"/>
    <property type="match status" value="1"/>
</dbReference>
<dbReference type="EnsemblMetazoa" id="XM_019996485.1">
    <property type="protein sequence ID" value="XP_019852044.1"/>
    <property type="gene ID" value="LOC100637082"/>
</dbReference>
<feature type="compositionally biased region" description="Polar residues" evidence="8">
    <location>
        <begin position="528"/>
        <end position="540"/>
    </location>
</feature>
<keyword evidence="5 6" id="KW-0539">Nucleus</keyword>
<keyword evidence="7" id="KW-0479">Metal-binding</keyword>
<evidence type="ECO:0000256" key="8">
    <source>
        <dbReference type="SAM" id="MobiDB-lite"/>
    </source>
</evidence>
<evidence type="ECO:0000313" key="11">
    <source>
        <dbReference type="EnsemblMetazoa" id="Aqu2.1.31801_001"/>
    </source>
</evidence>
<reference evidence="11" key="2">
    <citation type="submission" date="2017-05" db="UniProtKB">
        <authorList>
            <consortium name="EnsemblMetazoa"/>
        </authorList>
    </citation>
    <scope>IDENTIFICATION</scope>
</reference>
<dbReference type="AlphaFoldDB" id="A0A1X7UVV1"/>
<dbReference type="InterPro" id="IPR000571">
    <property type="entry name" value="Znf_CCCH"/>
</dbReference>
<accession>A0A1X7UVV1</accession>
<proteinExistence type="predicted"/>
<sequence>MAAESNYGGSAIQTIDPRARYTLDKLDSLVGSSGSLRSAQEVPKLISLMKETTESRHPLLLINRCLILNVLQATKAQSTLSKFMEGGGWSLLNVWLSDGKKSQNVAFLLEILQVLQKLPVSIVALKQGNLGKLVKQLSKHESPEVKSLANDILSKWMAVFREGQAARGKATPTGSKLEGGPSTGPTSSAQLDESTRVKEKEREERKAAKKLKKELQNAEAQGAVPLGPLVALGKPRDKLKKRPRDLSITKSVPEKKPKMSPSLSNAGDEEEKAQKTEKGLMESNIFMDTLSSQAAAKWQEKRIKKLNKSGPKPSPTQTKAPSDIETPPTSADPLHPLTNGLDATNGDEGENEVDKMETSDSESKKPKKKKVSWADDKNLVSIHYFEMDESERTNVSFGKSFLDAAQREKLMEKEALSSIAYNQLVEVMQWYRPFLIDCIELAQRGKDSNEKLVQAQREETVLAQLFLSKSSVLPTPTEPDPVPENDEGMEEKVRAIPLLEPGAPAAPSLPPFSGPPYGPVGDQRLFNDHQSYNQEPQNHSPHYYQGGSPGAFPPGDPNFRGPPDPMGQNYPAPHYGYPPHPSSMDYQYYPDTNGGGGAHHSTRGRGRGRNRFSKGNICKHFISHGCRLGSNCRFLHIGPEELKNSPETDGEARLTGDLGKEREREERVVSPDQRT</sequence>
<feature type="compositionally biased region" description="Basic and acidic residues" evidence="8">
    <location>
        <begin position="244"/>
        <end position="257"/>
    </location>
</feature>
<feature type="compositionally biased region" description="Basic and acidic residues" evidence="8">
    <location>
        <begin position="352"/>
        <end position="364"/>
    </location>
</feature>
<dbReference type="eggNOG" id="ENOG502QQ2I">
    <property type="taxonomic scope" value="Eukaryota"/>
</dbReference>
<feature type="compositionally biased region" description="Pro residues" evidence="8">
    <location>
        <begin position="507"/>
        <end position="518"/>
    </location>
</feature>
<evidence type="ECO:0000256" key="6">
    <source>
        <dbReference type="PROSITE-ProRule" id="PRU00649"/>
    </source>
</evidence>
<evidence type="ECO:0000256" key="7">
    <source>
        <dbReference type="PROSITE-ProRule" id="PRU00723"/>
    </source>
</evidence>